<evidence type="ECO:0000313" key="2">
    <source>
        <dbReference type="EMBL" id="PIK33280.1"/>
    </source>
</evidence>
<reference evidence="2 3" key="1">
    <citation type="journal article" date="2017" name="PLoS Biol.">
        <title>The sea cucumber genome provides insights into morphological evolution and visceral regeneration.</title>
        <authorList>
            <person name="Zhang X."/>
            <person name="Sun L."/>
            <person name="Yuan J."/>
            <person name="Sun Y."/>
            <person name="Gao Y."/>
            <person name="Zhang L."/>
            <person name="Li S."/>
            <person name="Dai H."/>
            <person name="Hamel J.F."/>
            <person name="Liu C."/>
            <person name="Yu Y."/>
            <person name="Liu S."/>
            <person name="Lin W."/>
            <person name="Guo K."/>
            <person name="Jin S."/>
            <person name="Xu P."/>
            <person name="Storey K.B."/>
            <person name="Huan P."/>
            <person name="Zhang T."/>
            <person name="Zhou Y."/>
            <person name="Zhang J."/>
            <person name="Lin C."/>
            <person name="Li X."/>
            <person name="Xing L."/>
            <person name="Huo D."/>
            <person name="Sun M."/>
            <person name="Wang L."/>
            <person name="Mercier A."/>
            <person name="Li F."/>
            <person name="Yang H."/>
            <person name="Xiang J."/>
        </authorList>
    </citation>
    <scope>NUCLEOTIDE SEQUENCE [LARGE SCALE GENOMIC DNA]</scope>
    <source>
        <strain evidence="2">Shaxun</strain>
        <tissue evidence="2">Muscle</tissue>
    </source>
</reference>
<gene>
    <name evidence="2" type="ORF">BSL78_29905</name>
</gene>
<dbReference type="OrthoDB" id="10253073at2759"/>
<dbReference type="Proteomes" id="UP000230750">
    <property type="component" value="Unassembled WGS sequence"/>
</dbReference>
<name>A0A2G8JC11_STIJA</name>
<dbReference type="PANTHER" id="PTHR33504">
    <property type="entry name" value="NADH DEHYDROGENASE (UBIQUINONE) 1 BETA SUBCOMPLEX, 4"/>
    <property type="match status" value="1"/>
</dbReference>
<sequence length="294" mass="33784">MLSSCLQDANTAPQTVASFARCHFFLSLHRTPRCIDTIVTFNFRCCGDPALMLVASTERIQIAGPAAGIHIKFRLAGTKFPPNIYYKIFTHRNIVDMCANSPKDYTDARAKRKAARDVHNRRGEKEKEKKDEARTGWYQRIEKWMETGLILKADQDPVTWESSKKTQEFHHSKLKRKVDVERKKRRRKLEWMQKMYQEGKTESNTRGRHTGLLVEGAASGMLAVMDEIGPDAVEDWEVDELLEWTNGLNFDDYLTDWQAIATSASSEKLAGDNLKFDTTLPDPFEFLCLLTHQH</sequence>
<protein>
    <submittedName>
        <fullName evidence="2">Uncharacterized protein</fullName>
    </submittedName>
</protein>
<comment type="caution">
    <text evidence="2">The sequence shown here is derived from an EMBL/GenBank/DDBJ whole genome shotgun (WGS) entry which is preliminary data.</text>
</comment>
<evidence type="ECO:0000256" key="1">
    <source>
        <dbReference type="SAM" id="MobiDB-lite"/>
    </source>
</evidence>
<dbReference type="AlphaFoldDB" id="A0A2G8JC11"/>
<proteinExistence type="predicted"/>
<dbReference type="EMBL" id="MRZV01002646">
    <property type="protein sequence ID" value="PIK33280.1"/>
    <property type="molecule type" value="Genomic_DNA"/>
</dbReference>
<feature type="region of interest" description="Disordered" evidence="1">
    <location>
        <begin position="106"/>
        <end position="132"/>
    </location>
</feature>
<accession>A0A2G8JC11</accession>
<keyword evidence="3" id="KW-1185">Reference proteome</keyword>
<organism evidence="2 3">
    <name type="scientific">Stichopus japonicus</name>
    <name type="common">Sea cucumber</name>
    <dbReference type="NCBI Taxonomy" id="307972"/>
    <lineage>
        <taxon>Eukaryota</taxon>
        <taxon>Metazoa</taxon>
        <taxon>Echinodermata</taxon>
        <taxon>Eleutherozoa</taxon>
        <taxon>Echinozoa</taxon>
        <taxon>Holothuroidea</taxon>
        <taxon>Aspidochirotacea</taxon>
        <taxon>Aspidochirotida</taxon>
        <taxon>Stichopodidae</taxon>
        <taxon>Apostichopus</taxon>
    </lineage>
</organism>
<evidence type="ECO:0000313" key="3">
    <source>
        <dbReference type="Proteomes" id="UP000230750"/>
    </source>
</evidence>
<dbReference type="PANTHER" id="PTHR33504:SF2">
    <property type="entry name" value="PROTEIN MFI"/>
    <property type="match status" value="1"/>
</dbReference>